<name>A0ABU3VVS0_9GAMM</name>
<accession>A0ABU3VVS0</accession>
<proteinExistence type="predicted"/>
<evidence type="ECO:0000313" key="3">
    <source>
        <dbReference type="EMBL" id="MDV2078354.1"/>
    </source>
</evidence>
<evidence type="ECO:0000259" key="1">
    <source>
        <dbReference type="Pfam" id="PF04773"/>
    </source>
</evidence>
<evidence type="ECO:0000313" key="4">
    <source>
        <dbReference type="Proteomes" id="UP001269819"/>
    </source>
</evidence>
<dbReference type="Proteomes" id="UP001269819">
    <property type="component" value="Unassembled WGS sequence"/>
</dbReference>
<dbReference type="Pfam" id="PF04773">
    <property type="entry name" value="FecR"/>
    <property type="match status" value="1"/>
</dbReference>
<organism evidence="3 4">
    <name type="scientific">Marinobacter xestospongiae</name>
    <dbReference type="NCBI Taxonomy" id="994319"/>
    <lineage>
        <taxon>Bacteria</taxon>
        <taxon>Pseudomonadati</taxon>
        <taxon>Pseudomonadota</taxon>
        <taxon>Gammaproteobacteria</taxon>
        <taxon>Pseudomonadales</taxon>
        <taxon>Marinobacteraceae</taxon>
        <taxon>Marinobacter</taxon>
    </lineage>
</organism>
<feature type="domain" description="FecR N-terminal" evidence="2">
    <location>
        <begin position="9"/>
        <end position="52"/>
    </location>
</feature>
<dbReference type="InterPro" id="IPR012373">
    <property type="entry name" value="Ferrdict_sens_TM"/>
</dbReference>
<dbReference type="PANTHER" id="PTHR30273:SF2">
    <property type="entry name" value="PROTEIN FECR"/>
    <property type="match status" value="1"/>
</dbReference>
<dbReference type="PANTHER" id="PTHR30273">
    <property type="entry name" value="PERIPLASMIC SIGNAL SENSOR AND SIGMA FACTOR ACTIVATOR FECR-RELATED"/>
    <property type="match status" value="1"/>
</dbReference>
<reference evidence="3 4" key="1">
    <citation type="submission" date="2023-10" db="EMBL/GenBank/DDBJ databases">
        <title>Characteristics and mechanism of a salt-tolerant marine origin heterotrophic nitrifying- aerobic denitrifying bacteria Marinobacter xestospongiae HN1.</title>
        <authorList>
            <person name="Qi R."/>
        </authorList>
    </citation>
    <scope>NUCLEOTIDE SEQUENCE [LARGE SCALE GENOMIC DNA]</scope>
    <source>
        <strain evidence="3 4">HN1</strain>
    </source>
</reference>
<dbReference type="PIRSF" id="PIRSF018266">
    <property type="entry name" value="FecR"/>
    <property type="match status" value="1"/>
</dbReference>
<protein>
    <submittedName>
        <fullName evidence="3">FecR domain-containing protein</fullName>
    </submittedName>
</protein>
<comment type="caution">
    <text evidence="3">The sequence shown here is derived from an EMBL/GenBank/DDBJ whole genome shotgun (WGS) entry which is preliminary data.</text>
</comment>
<evidence type="ECO:0000259" key="2">
    <source>
        <dbReference type="Pfam" id="PF16220"/>
    </source>
</evidence>
<dbReference type="RefSeq" id="WP_316973138.1">
    <property type="nucleotide sequence ID" value="NZ_JAWIIJ010000003.1"/>
</dbReference>
<keyword evidence="4" id="KW-1185">Reference proteome</keyword>
<dbReference type="InterPro" id="IPR006860">
    <property type="entry name" value="FecR"/>
</dbReference>
<gene>
    <name evidence="3" type="ORF">RYS15_06640</name>
</gene>
<dbReference type="Pfam" id="PF16220">
    <property type="entry name" value="DUF4880"/>
    <property type="match status" value="1"/>
</dbReference>
<dbReference type="EMBL" id="JAWIIJ010000003">
    <property type="protein sequence ID" value="MDV2078354.1"/>
    <property type="molecule type" value="Genomic_DNA"/>
</dbReference>
<feature type="domain" description="FecR protein" evidence="1">
    <location>
        <begin position="93"/>
        <end position="185"/>
    </location>
</feature>
<dbReference type="InterPro" id="IPR032623">
    <property type="entry name" value="FecR_N"/>
</dbReference>
<dbReference type="Gene3D" id="2.60.120.1440">
    <property type="match status" value="1"/>
</dbReference>
<sequence>MSEMNTIREQAAEWLIYLDAGGPGDLNRDPGFREWLEQDPRHPRVFQQMQQLWSGASPAPSPSRLGRAFGTVGVCLLLAVCGVQLPWQTWRADYRSDVGEVVSYQLADGSRLTLNTNSAVNVDFEQGRRHIELIRGEVLADVESDPERPFVVATSNVSAEALGTLYSVQHHDDHSRVAVYESRVRVTRPGTNESLQLSAGQWARVGADIQSGTGTLPATPDWSRRQLIFNGASLKSVVERLGHYHPGVLMLSDALASGSRRFTGALPTDDSEAALALLAASLKIDIGGLPPYVVYLDEAP</sequence>